<evidence type="ECO:0000313" key="1">
    <source>
        <dbReference type="EMBL" id="VEU74463.1"/>
    </source>
</evidence>
<organism evidence="1 2">
    <name type="scientific">Mycoplasmopsis citelli</name>
    <dbReference type="NCBI Taxonomy" id="171281"/>
    <lineage>
        <taxon>Bacteria</taxon>
        <taxon>Bacillati</taxon>
        <taxon>Mycoplasmatota</taxon>
        <taxon>Mycoplasmoidales</taxon>
        <taxon>Metamycoplasmataceae</taxon>
        <taxon>Mycoplasmopsis</taxon>
    </lineage>
</organism>
<dbReference type="KEGG" id="mcit:NCTC10181_00310"/>
<keyword evidence="2" id="KW-1185">Reference proteome</keyword>
<dbReference type="AlphaFoldDB" id="A0A449B1M0"/>
<proteinExistence type="predicted"/>
<dbReference type="RefSeq" id="WP_129725290.1">
    <property type="nucleotide sequence ID" value="NZ_LR215036.1"/>
</dbReference>
<accession>A0A449B1M0</accession>
<evidence type="ECO:0000313" key="2">
    <source>
        <dbReference type="Proteomes" id="UP000290985"/>
    </source>
</evidence>
<reference evidence="1 2" key="1">
    <citation type="submission" date="2019-01" db="EMBL/GenBank/DDBJ databases">
        <authorList>
            <consortium name="Pathogen Informatics"/>
        </authorList>
    </citation>
    <scope>NUCLEOTIDE SEQUENCE [LARGE SCALE GENOMIC DNA]</scope>
    <source>
        <strain evidence="1 2">NCTC10181</strain>
    </source>
</reference>
<name>A0A449B1M0_9BACT</name>
<protein>
    <recommendedName>
        <fullName evidence="3">Lipoprotein</fullName>
    </recommendedName>
</protein>
<dbReference type="PROSITE" id="PS51257">
    <property type="entry name" value="PROKAR_LIPOPROTEIN"/>
    <property type="match status" value="1"/>
</dbReference>
<dbReference type="Proteomes" id="UP000290985">
    <property type="component" value="Chromosome"/>
</dbReference>
<evidence type="ECO:0008006" key="3">
    <source>
        <dbReference type="Google" id="ProtNLM"/>
    </source>
</evidence>
<dbReference type="OrthoDB" id="401989at2"/>
<sequence>MSLKTKLFKTILVGFSGVLLTIVSTSCSLKPLTEENYLETVEYKAPYFTNLIRLKQQEQGIKVNSSIIFDQFSLELSEYFLNKNEPRHSNFLEDFQALITSKEDFSHYITSKINSIYEKLKLPKTLSDEEIQKIFENDFLNGQNLNDVLEKNNIWILESVDDRSFVSLNYVLKEEEKDHINIKVIQPFEINDKGLYKTTTDIKPQKSVFNVIVFPKYKQLNFRKTTKDENNQLLISLYNQYHYKEKDFFTQNYQLNSIDFLINNIQRKQGFFNTKNLILKNKIDTYISELPLDSKADSKVKIIKNYGEFVKYVMAPFQINNLEKDFNLNQDKVIKNFETNYLNGQNLNELFKKYNLVVQRTIHRPNTPLNNPAKLVKMPNPNSSQINLALIDDKEFDFNFNRGHADLDLTPKRIWWDFLDKKTIVFYQGLLVPKDSEVKIHGKLKFKETNVFLLANNPLYQKTKPVESQ</sequence>
<gene>
    <name evidence="1" type="ORF">NCTC10181_00310</name>
</gene>
<dbReference type="EMBL" id="LR215036">
    <property type="protein sequence ID" value="VEU74463.1"/>
    <property type="molecule type" value="Genomic_DNA"/>
</dbReference>